<proteinExistence type="predicted"/>
<dbReference type="OMA" id="HNNGSSW"/>
<dbReference type="GO" id="GO:0005524">
    <property type="term" value="F:ATP binding"/>
    <property type="evidence" value="ECO:0007669"/>
    <property type="project" value="InterPro"/>
</dbReference>
<dbReference type="GeneID" id="8437612"/>
<dbReference type="GO" id="GO:0004674">
    <property type="term" value="F:protein serine/threonine kinase activity"/>
    <property type="evidence" value="ECO:0007669"/>
    <property type="project" value="TreeGrafter"/>
</dbReference>
<dbReference type="Pfam" id="PF00069">
    <property type="entry name" value="Pkinase"/>
    <property type="match status" value="1"/>
</dbReference>
<dbReference type="InterPro" id="IPR000719">
    <property type="entry name" value="Prot_kinase_dom"/>
</dbReference>
<dbReference type="AlphaFoldDB" id="C4JI77"/>
<evidence type="ECO:0000259" key="1">
    <source>
        <dbReference type="PROSITE" id="PS50011"/>
    </source>
</evidence>
<organism evidence="2 3">
    <name type="scientific">Uncinocarpus reesii (strain UAMH 1704)</name>
    <dbReference type="NCBI Taxonomy" id="336963"/>
    <lineage>
        <taxon>Eukaryota</taxon>
        <taxon>Fungi</taxon>
        <taxon>Dikarya</taxon>
        <taxon>Ascomycota</taxon>
        <taxon>Pezizomycotina</taxon>
        <taxon>Eurotiomycetes</taxon>
        <taxon>Eurotiomycetidae</taxon>
        <taxon>Onygenales</taxon>
        <taxon>Onygenaceae</taxon>
        <taxon>Uncinocarpus</taxon>
    </lineage>
</organism>
<dbReference type="EMBL" id="CH476615">
    <property type="protein sequence ID" value="EEP77974.1"/>
    <property type="molecule type" value="Genomic_DNA"/>
</dbReference>
<dbReference type="VEuPathDB" id="FungiDB:UREG_02823"/>
<dbReference type="eggNOG" id="ENOG502SMYF">
    <property type="taxonomic scope" value="Eukaryota"/>
</dbReference>
<evidence type="ECO:0000313" key="2">
    <source>
        <dbReference type="EMBL" id="EEP77974.1"/>
    </source>
</evidence>
<name>C4JI77_UNCRE</name>
<protein>
    <recommendedName>
        <fullName evidence="1">Protein kinase domain-containing protein</fullName>
    </recommendedName>
</protein>
<dbReference type="InParanoid" id="C4JI77"/>
<dbReference type="Gene3D" id="1.10.510.10">
    <property type="entry name" value="Transferase(Phosphotransferase) domain 1"/>
    <property type="match status" value="1"/>
</dbReference>
<evidence type="ECO:0000313" key="3">
    <source>
        <dbReference type="Proteomes" id="UP000002058"/>
    </source>
</evidence>
<dbReference type="HOGENOM" id="CLU_043429_1_0_1"/>
<dbReference type="Proteomes" id="UP000002058">
    <property type="component" value="Unassembled WGS sequence"/>
</dbReference>
<reference evidence="3" key="1">
    <citation type="journal article" date="2009" name="Genome Res.">
        <title>Comparative genomic analyses of the human fungal pathogens Coccidioides and their relatives.</title>
        <authorList>
            <person name="Sharpton T.J."/>
            <person name="Stajich J.E."/>
            <person name="Rounsley S.D."/>
            <person name="Gardner M.J."/>
            <person name="Wortman J.R."/>
            <person name="Jordar V.S."/>
            <person name="Maiti R."/>
            <person name="Kodira C.D."/>
            <person name="Neafsey D.E."/>
            <person name="Zeng Q."/>
            <person name="Hung C.-Y."/>
            <person name="McMahan C."/>
            <person name="Muszewska A."/>
            <person name="Grynberg M."/>
            <person name="Mandel M.A."/>
            <person name="Kellner E.M."/>
            <person name="Barker B.M."/>
            <person name="Galgiani J.N."/>
            <person name="Orbach M.J."/>
            <person name="Kirkland T.N."/>
            <person name="Cole G.T."/>
            <person name="Henn M.R."/>
            <person name="Birren B.W."/>
            <person name="Taylor J.W."/>
        </authorList>
    </citation>
    <scope>NUCLEOTIDE SEQUENCE [LARGE SCALE GENOMIC DNA]</scope>
    <source>
        <strain evidence="3">UAMH 1704</strain>
    </source>
</reference>
<dbReference type="InterPro" id="IPR051681">
    <property type="entry name" value="Ser/Thr_Kinases-Pseudokinases"/>
</dbReference>
<dbReference type="STRING" id="336963.C4JI77"/>
<dbReference type="KEGG" id="ure:UREG_02823"/>
<feature type="domain" description="Protein kinase" evidence="1">
    <location>
        <begin position="128"/>
        <end position="428"/>
    </location>
</feature>
<keyword evidence="3" id="KW-1185">Reference proteome</keyword>
<dbReference type="InterPro" id="IPR011009">
    <property type="entry name" value="Kinase-like_dom_sf"/>
</dbReference>
<dbReference type="OrthoDB" id="4204376at2759"/>
<sequence length="428" mass="49199">MSSWDAPFTPAKMLILMELRSVEFVRRTYQEDESYRCVGGSQPSRCSLNAIDRSGHNKWHIKVSSRWMPDQPKKRKPERRLEFEAFISHIDFDSLPPLLHDTVTEIGLTLVTKPSRPDSHSEMLPLKTRLSTLLASGNRFAEIASRLSYTVHEDALRVTYPHLKDLPVPTRWVSDIQMKEEIQDVVPWVSRVQLIDDESWYIYKEIDRPFYSLRDSVVLQRELQNLKLFRGIPSVVQLAAVIISKSPYSTTDRDERPPVMRGILLDYHLEGTLERVLKRTNGSNRPWCGWALQIAEALNQLHLSNNTHMDLKPSNVMIDNEENAVLIDISGIGGVTHEWLAPEIREILDPLSLPFEMRQRNDIWAYGQLLSAMAELSSNNQEKKLMKNCDRIYVASLHNSGPPSSSTCRKVSPMAFKHHPAVQTKQVW</sequence>
<accession>C4JI77</accession>
<dbReference type="Gene3D" id="3.30.200.20">
    <property type="entry name" value="Phosphorylase Kinase, domain 1"/>
    <property type="match status" value="1"/>
</dbReference>
<gene>
    <name evidence="2" type="ORF">UREG_02823</name>
</gene>
<dbReference type="SMART" id="SM00220">
    <property type="entry name" value="S_TKc"/>
    <property type="match status" value="1"/>
</dbReference>
<dbReference type="PROSITE" id="PS50011">
    <property type="entry name" value="PROTEIN_KINASE_DOM"/>
    <property type="match status" value="1"/>
</dbReference>
<dbReference type="RefSeq" id="XP_002543307.1">
    <property type="nucleotide sequence ID" value="XM_002543261.1"/>
</dbReference>
<dbReference type="PANTHER" id="PTHR44329">
    <property type="entry name" value="SERINE/THREONINE-PROTEIN KINASE TNNI3K-RELATED"/>
    <property type="match status" value="1"/>
</dbReference>
<dbReference type="SUPFAM" id="SSF56112">
    <property type="entry name" value="Protein kinase-like (PK-like)"/>
    <property type="match status" value="1"/>
</dbReference>